<evidence type="ECO:0000313" key="4">
    <source>
        <dbReference type="Proteomes" id="UP000093173"/>
    </source>
</evidence>
<comment type="caution">
    <text evidence="3">The sequence shown here is derived from an EMBL/GenBank/DDBJ whole genome shotgun (WGS) entry which is preliminary data.</text>
</comment>
<evidence type="ECO:0000256" key="2">
    <source>
        <dbReference type="ARBA" id="ARBA00022679"/>
    </source>
</evidence>
<keyword evidence="4" id="KW-1185">Reference proteome</keyword>
<dbReference type="Proteomes" id="UP000093173">
    <property type="component" value="Unassembled WGS sequence"/>
</dbReference>
<dbReference type="GO" id="GO:0005829">
    <property type="term" value="C:cytosol"/>
    <property type="evidence" value="ECO:0007669"/>
    <property type="project" value="TreeGrafter"/>
</dbReference>
<keyword evidence="1" id="KW-0328">Glycosyltransferase</keyword>
<dbReference type="CDD" id="cd03789">
    <property type="entry name" value="GT9_LPS_heptosyltransferase"/>
    <property type="match status" value="1"/>
</dbReference>
<dbReference type="RefSeq" id="WP_065577367.1">
    <property type="nucleotide sequence ID" value="NZ_JBNGCH010000891.1"/>
</dbReference>
<name>A0A1B9QV73_9VIBR</name>
<dbReference type="EMBL" id="MAJZ01000891">
    <property type="protein sequence ID" value="OCH72735.1"/>
    <property type="molecule type" value="Genomic_DNA"/>
</dbReference>
<gene>
    <name evidence="3" type="ORF">A6E14_03245</name>
</gene>
<reference evidence="4" key="1">
    <citation type="submission" date="2016-06" db="EMBL/GenBank/DDBJ databases">
        <authorList>
            <person name="Hehemann J.-H."/>
            <person name="Arevalo P."/>
            <person name="Datta M.S."/>
            <person name="Polz M.F."/>
        </authorList>
    </citation>
    <scope>NUCLEOTIDE SEQUENCE [LARGE SCALE GENOMIC DNA]</scope>
    <source>
        <strain evidence="4">9CSC122</strain>
    </source>
</reference>
<proteinExistence type="predicted"/>
<dbReference type="Pfam" id="PF01075">
    <property type="entry name" value="Glyco_transf_9"/>
    <property type="match status" value="1"/>
</dbReference>
<dbReference type="InterPro" id="IPR002201">
    <property type="entry name" value="Glyco_trans_9"/>
</dbReference>
<keyword evidence="2" id="KW-0808">Transferase</keyword>
<dbReference type="InterPro" id="IPR051199">
    <property type="entry name" value="LPS_LOS_Heptosyltrfase"/>
</dbReference>
<dbReference type="GO" id="GO:0009244">
    <property type="term" value="P:lipopolysaccharide core region biosynthetic process"/>
    <property type="evidence" value="ECO:0007669"/>
    <property type="project" value="TreeGrafter"/>
</dbReference>
<evidence type="ECO:0000256" key="1">
    <source>
        <dbReference type="ARBA" id="ARBA00022676"/>
    </source>
</evidence>
<organism evidence="3 4">
    <name type="scientific">Vibrio genomosp. F10</name>
    <dbReference type="NCBI Taxonomy" id="723171"/>
    <lineage>
        <taxon>Bacteria</taxon>
        <taxon>Pseudomonadati</taxon>
        <taxon>Pseudomonadota</taxon>
        <taxon>Gammaproteobacteria</taxon>
        <taxon>Vibrionales</taxon>
        <taxon>Vibrionaceae</taxon>
        <taxon>Vibrio</taxon>
    </lineage>
</organism>
<dbReference type="PANTHER" id="PTHR30160:SF1">
    <property type="entry name" value="LIPOPOLYSACCHARIDE 1,2-N-ACETYLGLUCOSAMINETRANSFERASE-RELATED"/>
    <property type="match status" value="1"/>
</dbReference>
<dbReference type="PANTHER" id="PTHR30160">
    <property type="entry name" value="TETRAACYLDISACCHARIDE 4'-KINASE-RELATED"/>
    <property type="match status" value="1"/>
</dbReference>
<accession>A0A1B9QV73</accession>
<dbReference type="GO" id="GO:0008713">
    <property type="term" value="F:ADP-heptose-lipopolysaccharide heptosyltransferase activity"/>
    <property type="evidence" value="ECO:0007669"/>
    <property type="project" value="TreeGrafter"/>
</dbReference>
<evidence type="ECO:0000313" key="3">
    <source>
        <dbReference type="EMBL" id="OCH72735.1"/>
    </source>
</evidence>
<dbReference type="SUPFAM" id="SSF53756">
    <property type="entry name" value="UDP-Glycosyltransferase/glycogen phosphorylase"/>
    <property type="match status" value="1"/>
</dbReference>
<protein>
    <submittedName>
        <fullName evidence="3">LPS biosynthesis protein</fullName>
    </submittedName>
</protein>
<dbReference type="Gene3D" id="3.40.50.2000">
    <property type="entry name" value="Glycogen Phosphorylase B"/>
    <property type="match status" value="2"/>
</dbReference>
<sequence>MNDSYSYQKILVIATHCIGDSLLISTFTRSLRNAFPSAKIDVLVNARGEMVFGTNPDIDSLVEIPPSASLKDYYRILKKHGRYDLVVNEMLNDRTAIYSFIFGKQRLGAIDESLSGTWLKKLVYNHNITEQHRFEHKMSRAARMLEIIDVECIPRLVSPEESLPDVIQKKLPQRYIVVHAPSSNEIKQWPIAYWVTTIKSLLASGYNIVLSGAKLERDEAVVNQILDQIPESHQLVSVLGQLTLAQTSALLKQSDGFLGPDSGPGHMASGYPIPIVSIISVAPASMWSPWPYEQPIDVKNNLYKNGIASQKVANIRLLQSERSCVPCYKNHCKISDDLYSPCLKDITPEQVITAVMEMMPLDSVHEE</sequence>
<dbReference type="AlphaFoldDB" id="A0A1B9QV73"/>